<proteinExistence type="predicted"/>
<comment type="caution">
    <text evidence="1">The sequence shown here is derived from an EMBL/GenBank/DDBJ whole genome shotgun (WGS) entry which is preliminary data.</text>
</comment>
<sequence>ELAAKKKSGQQLTPEELAEKKELYEIIARALF</sequence>
<evidence type="ECO:0000313" key="1">
    <source>
        <dbReference type="EMBL" id="ETJ19121.1"/>
    </source>
</evidence>
<feature type="non-terminal residue" evidence="1">
    <location>
        <position position="1"/>
    </location>
</feature>
<dbReference type="AlphaFoldDB" id="W1WMG5"/>
<accession>W1WMG5</accession>
<name>W1WMG5_9ZZZZ</name>
<protein>
    <submittedName>
        <fullName evidence="1">Uncharacterized protein</fullName>
    </submittedName>
</protein>
<dbReference type="EMBL" id="AZMM01018549">
    <property type="protein sequence ID" value="ETJ19121.1"/>
    <property type="molecule type" value="Genomic_DNA"/>
</dbReference>
<gene>
    <name evidence="1" type="ORF">Q604_UNBC18549G0002</name>
</gene>
<organism evidence="1">
    <name type="scientific">human gut metagenome</name>
    <dbReference type="NCBI Taxonomy" id="408170"/>
    <lineage>
        <taxon>unclassified sequences</taxon>
        <taxon>metagenomes</taxon>
        <taxon>organismal metagenomes</taxon>
    </lineage>
</organism>
<reference evidence="1" key="1">
    <citation type="submission" date="2013-12" db="EMBL/GenBank/DDBJ databases">
        <title>A Varibaculum cambriense genome reconstructed from a premature infant gut community with otherwise low bacterial novelty that shifts toward anaerobic metabolism during the third week of life.</title>
        <authorList>
            <person name="Brown C.T."/>
            <person name="Sharon I."/>
            <person name="Thomas B.C."/>
            <person name="Castelle C.J."/>
            <person name="Morowitz M.J."/>
            <person name="Banfield J.F."/>
        </authorList>
    </citation>
    <scope>NUCLEOTIDE SEQUENCE</scope>
</reference>